<dbReference type="RefSeq" id="WP_095688577.1">
    <property type="nucleotide sequence ID" value="NZ_CP016779.1"/>
</dbReference>
<dbReference type="GO" id="GO:0042732">
    <property type="term" value="P:D-xylose metabolic process"/>
    <property type="evidence" value="ECO:0007669"/>
    <property type="project" value="InterPro"/>
</dbReference>
<evidence type="ECO:0000256" key="10">
    <source>
        <dbReference type="ARBA" id="ARBA00023027"/>
    </source>
</evidence>
<keyword evidence="16" id="KW-1185">Reference proteome</keyword>
<evidence type="ECO:0000256" key="3">
    <source>
        <dbReference type="ARBA" id="ARBA00005100"/>
    </source>
</evidence>
<keyword evidence="10" id="KW-0520">NAD</keyword>
<keyword evidence="11" id="KW-0333">Golgi apparatus</keyword>
<keyword evidence="8" id="KW-0735">Signal-anchor</keyword>
<dbReference type="GO" id="GO:0048040">
    <property type="term" value="F:UDP-glucuronate decarboxylase activity"/>
    <property type="evidence" value="ECO:0007669"/>
    <property type="project" value="UniProtKB-EC"/>
</dbReference>
<feature type="domain" description="NAD(P)-binding" evidence="14">
    <location>
        <begin position="4"/>
        <end position="311"/>
    </location>
</feature>
<keyword evidence="12" id="KW-0472">Membrane</keyword>
<reference evidence="15 16" key="1">
    <citation type="submission" date="2016-07" db="EMBL/GenBank/DDBJ databases">
        <title>High microdiversification within the ubiquitous acI lineage of Actinobacteria.</title>
        <authorList>
            <person name="Neuenschwander S.M."/>
            <person name="Salcher M."/>
            <person name="Ghai R."/>
            <person name="Pernthaler J."/>
        </authorList>
    </citation>
    <scope>NUCLEOTIDE SEQUENCE [LARGE SCALE GENOMIC DNA]</scope>
    <source>
        <strain evidence="15">MMS-IIB-91</strain>
    </source>
</reference>
<dbReference type="AlphaFoldDB" id="A0A249L5E0"/>
<proteinExistence type="inferred from homology"/>
<evidence type="ECO:0000256" key="13">
    <source>
        <dbReference type="ARBA" id="ARBA00023239"/>
    </source>
</evidence>
<dbReference type="OrthoDB" id="9801785at2"/>
<comment type="pathway">
    <text evidence="3">Nucleotide-sugar biosynthesis; UDP-alpha-D-xylose biosynthesis; UDP-alpha-D-xylose from UDP-alpha-D-glucuronate: step 1/1.</text>
</comment>
<comment type="cofactor">
    <cofactor evidence="1">
        <name>NAD(+)</name>
        <dbReference type="ChEBI" id="CHEBI:57540"/>
    </cofactor>
</comment>
<comment type="subcellular location">
    <subcellularLocation>
        <location evidence="2">Golgi apparatus</location>
        <location evidence="2">Golgi stack membrane</location>
        <topology evidence="2">Single-pass type II membrane protein</topology>
    </subcellularLocation>
</comment>
<evidence type="ECO:0000256" key="6">
    <source>
        <dbReference type="ARBA" id="ARBA00022692"/>
    </source>
</evidence>
<comment type="similarity">
    <text evidence="4">Belongs to the NAD(P)-dependent epimerase/dehydratase family. UDP-glucuronic acid decarboxylase subfamily.</text>
</comment>
<evidence type="ECO:0000259" key="14">
    <source>
        <dbReference type="Pfam" id="PF16363"/>
    </source>
</evidence>
<evidence type="ECO:0000256" key="5">
    <source>
        <dbReference type="ARBA" id="ARBA00012290"/>
    </source>
</evidence>
<name>A0A249L5E0_9ACTN</name>
<dbReference type="KEGG" id="nab:B1sIIB91_05450"/>
<evidence type="ECO:0000256" key="11">
    <source>
        <dbReference type="ARBA" id="ARBA00023034"/>
    </source>
</evidence>
<dbReference type="Pfam" id="PF16363">
    <property type="entry name" value="GDP_Man_Dehyd"/>
    <property type="match status" value="1"/>
</dbReference>
<keyword evidence="13" id="KW-0456">Lyase</keyword>
<organism evidence="15 16">
    <name type="scientific">Candidatus Nanopelagicus abundans</name>
    <dbReference type="NCBI Taxonomy" id="1884916"/>
    <lineage>
        <taxon>Bacteria</taxon>
        <taxon>Bacillati</taxon>
        <taxon>Actinomycetota</taxon>
        <taxon>Actinomycetes</taxon>
        <taxon>Candidatus Nanopelagicales</taxon>
        <taxon>Candidatus Nanopelagicaceae</taxon>
        <taxon>Candidatus Nanopelagicus</taxon>
    </lineage>
</organism>
<dbReference type="GO" id="GO:0033320">
    <property type="term" value="P:UDP-D-xylose biosynthetic process"/>
    <property type="evidence" value="ECO:0007669"/>
    <property type="project" value="UniProtKB-UniPathway"/>
</dbReference>
<dbReference type="PANTHER" id="PTHR43078:SF6">
    <property type="entry name" value="UDP-GLUCURONIC ACID DECARBOXYLASE 1"/>
    <property type="match status" value="1"/>
</dbReference>
<dbReference type="GO" id="GO:0070403">
    <property type="term" value="F:NAD+ binding"/>
    <property type="evidence" value="ECO:0007669"/>
    <property type="project" value="InterPro"/>
</dbReference>
<evidence type="ECO:0000256" key="12">
    <source>
        <dbReference type="ARBA" id="ARBA00023136"/>
    </source>
</evidence>
<sequence length="322" mass="35286">MKTLITGGAGFIGSDLIEYLTSKSEQVLVLDDFSGSEELNLNRALKGDLVELINGSILDQNLVEDLMQSVTKCYHLAASLGVERINNDPLKSLEVNIKGTEIVLNAASKFNVRSLLASSSEVYGRNPIMPLNEESDRVLGSPKVARWSYSEAKAIDEFYAFELNKKEAFKVTIARLFNTVGPGQSGTYGMVLPRFIKAAISNQPLLVYGDGSQSRSFCAVSDVVVALDDLMGTSESIGQAYNIGSTNEISIKDLAAKVIELTDSKSQIVFKKHSDVFGDDFEEPARRVPDISKIYKAIGWKPKKSLDEIILEVAEYIKANEI</sequence>
<dbReference type="EMBL" id="CP016779">
    <property type="protein sequence ID" value="ASY24320.1"/>
    <property type="molecule type" value="Genomic_DNA"/>
</dbReference>
<evidence type="ECO:0000256" key="2">
    <source>
        <dbReference type="ARBA" id="ARBA00004447"/>
    </source>
</evidence>
<evidence type="ECO:0000256" key="7">
    <source>
        <dbReference type="ARBA" id="ARBA00022793"/>
    </source>
</evidence>
<evidence type="ECO:0000313" key="16">
    <source>
        <dbReference type="Proteomes" id="UP000217210"/>
    </source>
</evidence>
<dbReference type="InterPro" id="IPR044516">
    <property type="entry name" value="UXS-like"/>
</dbReference>
<evidence type="ECO:0000256" key="4">
    <source>
        <dbReference type="ARBA" id="ARBA00007505"/>
    </source>
</evidence>
<keyword evidence="6" id="KW-0812">Transmembrane</keyword>
<evidence type="ECO:0000256" key="9">
    <source>
        <dbReference type="ARBA" id="ARBA00022989"/>
    </source>
</evidence>
<dbReference type="GO" id="GO:0005737">
    <property type="term" value="C:cytoplasm"/>
    <property type="evidence" value="ECO:0007669"/>
    <property type="project" value="TreeGrafter"/>
</dbReference>
<evidence type="ECO:0000256" key="8">
    <source>
        <dbReference type="ARBA" id="ARBA00022968"/>
    </source>
</evidence>
<evidence type="ECO:0000256" key="1">
    <source>
        <dbReference type="ARBA" id="ARBA00001911"/>
    </source>
</evidence>
<dbReference type="SUPFAM" id="SSF51735">
    <property type="entry name" value="NAD(P)-binding Rossmann-fold domains"/>
    <property type="match status" value="1"/>
</dbReference>
<dbReference type="EC" id="4.1.1.35" evidence="5"/>
<dbReference type="UniPathway" id="UPA00796">
    <property type="reaction ID" value="UER00771"/>
</dbReference>
<dbReference type="InterPro" id="IPR016040">
    <property type="entry name" value="NAD(P)-bd_dom"/>
</dbReference>
<protein>
    <recommendedName>
        <fullName evidence="5">UDP-glucuronate decarboxylase</fullName>
        <ecNumber evidence="5">4.1.1.35</ecNumber>
    </recommendedName>
</protein>
<keyword evidence="9" id="KW-1133">Transmembrane helix</keyword>
<dbReference type="Proteomes" id="UP000217210">
    <property type="component" value="Chromosome"/>
</dbReference>
<dbReference type="InterPro" id="IPR036291">
    <property type="entry name" value="NAD(P)-bd_dom_sf"/>
</dbReference>
<dbReference type="PANTHER" id="PTHR43078">
    <property type="entry name" value="UDP-GLUCURONIC ACID DECARBOXYLASE-RELATED"/>
    <property type="match status" value="1"/>
</dbReference>
<gene>
    <name evidence="15" type="ORF">B1sIIB91_05450</name>
</gene>
<evidence type="ECO:0000313" key="15">
    <source>
        <dbReference type="EMBL" id="ASY24320.1"/>
    </source>
</evidence>
<accession>A0A249L5E0</accession>
<keyword evidence="7" id="KW-0210">Decarboxylase</keyword>
<dbReference type="Gene3D" id="3.40.50.720">
    <property type="entry name" value="NAD(P)-binding Rossmann-like Domain"/>
    <property type="match status" value="1"/>
</dbReference>